<dbReference type="RefSeq" id="WP_202091033.1">
    <property type="nucleotide sequence ID" value="NZ_CP061035.1"/>
</dbReference>
<accession>A0A974NSK1</accession>
<dbReference type="AlphaFoldDB" id="A0A974NSK1"/>
<keyword evidence="3" id="KW-1185">Reference proteome</keyword>
<name>A0A974NSK1_9SPHN</name>
<feature type="chain" id="PRO_5036710909" description="PEP-CTERM sorting domain-containing protein" evidence="1">
    <location>
        <begin position="24"/>
        <end position="173"/>
    </location>
</feature>
<evidence type="ECO:0000313" key="3">
    <source>
        <dbReference type="Proteomes" id="UP000595894"/>
    </source>
</evidence>
<evidence type="ECO:0000313" key="2">
    <source>
        <dbReference type="EMBL" id="QQV76125.1"/>
    </source>
</evidence>
<keyword evidence="1" id="KW-0732">Signal</keyword>
<sequence length="173" mass="17546">MKTVAKMMIAVTVAISGVSAANAAPIFSNTFGPNAKSVNTSLIENGETVVSQGTTISGGSNAGQAVFAPDLSYLDSMGPITLSFAAPVSGFGLNFVSDNLDVILSAYDDLGNLLESGIFTGSPTPNLVRAGYAGFTGYSNIARAVVTTSRDNSSLYIGTVTFVNAGAVPEMGT</sequence>
<evidence type="ECO:0000256" key="1">
    <source>
        <dbReference type="SAM" id="SignalP"/>
    </source>
</evidence>
<protein>
    <recommendedName>
        <fullName evidence="4">PEP-CTERM sorting domain-containing protein</fullName>
    </recommendedName>
</protein>
<gene>
    <name evidence="2" type="ORF">H5J25_11300</name>
</gene>
<organism evidence="2 3">
    <name type="scientific">Sphingomonas aliaeris</name>
    <dbReference type="NCBI Taxonomy" id="2759526"/>
    <lineage>
        <taxon>Bacteria</taxon>
        <taxon>Pseudomonadati</taxon>
        <taxon>Pseudomonadota</taxon>
        <taxon>Alphaproteobacteria</taxon>
        <taxon>Sphingomonadales</taxon>
        <taxon>Sphingomonadaceae</taxon>
        <taxon>Sphingomonas</taxon>
    </lineage>
</organism>
<feature type="signal peptide" evidence="1">
    <location>
        <begin position="1"/>
        <end position="23"/>
    </location>
</feature>
<reference evidence="3" key="1">
    <citation type="submission" date="2020-09" db="EMBL/GenBank/DDBJ databases">
        <title>Sphingomonas sp., a new species isolated from pork steak.</title>
        <authorList>
            <person name="Heidler von Heilborn D."/>
        </authorList>
    </citation>
    <scope>NUCLEOTIDE SEQUENCE [LARGE SCALE GENOMIC DNA]</scope>
</reference>
<dbReference type="EMBL" id="CP061035">
    <property type="protein sequence ID" value="QQV76125.1"/>
    <property type="molecule type" value="Genomic_DNA"/>
</dbReference>
<evidence type="ECO:0008006" key="4">
    <source>
        <dbReference type="Google" id="ProtNLM"/>
    </source>
</evidence>
<dbReference type="KEGG" id="sari:H5J25_11300"/>
<proteinExistence type="predicted"/>
<dbReference type="Proteomes" id="UP000595894">
    <property type="component" value="Chromosome"/>
</dbReference>